<accession>A0ABN8ZMR7</accession>
<evidence type="ECO:0000313" key="3">
    <source>
        <dbReference type="Proteomes" id="UP001176941"/>
    </source>
</evidence>
<evidence type="ECO:0000313" key="2">
    <source>
        <dbReference type="EMBL" id="CAI9175222.1"/>
    </source>
</evidence>
<feature type="region of interest" description="Disordered" evidence="1">
    <location>
        <begin position="100"/>
        <end position="125"/>
    </location>
</feature>
<organism evidence="2 3">
    <name type="scientific">Rangifer tarandus platyrhynchus</name>
    <name type="common">Svalbard reindeer</name>
    <dbReference type="NCBI Taxonomy" id="3082113"/>
    <lineage>
        <taxon>Eukaryota</taxon>
        <taxon>Metazoa</taxon>
        <taxon>Chordata</taxon>
        <taxon>Craniata</taxon>
        <taxon>Vertebrata</taxon>
        <taxon>Euteleostomi</taxon>
        <taxon>Mammalia</taxon>
        <taxon>Eutheria</taxon>
        <taxon>Laurasiatheria</taxon>
        <taxon>Artiodactyla</taxon>
        <taxon>Ruminantia</taxon>
        <taxon>Pecora</taxon>
        <taxon>Cervidae</taxon>
        <taxon>Odocoileinae</taxon>
        <taxon>Rangifer</taxon>
    </lineage>
</organism>
<dbReference type="Proteomes" id="UP001176941">
    <property type="component" value="Chromosome 5"/>
</dbReference>
<dbReference type="EMBL" id="OX459941">
    <property type="protein sequence ID" value="CAI9175222.1"/>
    <property type="molecule type" value="Genomic_DNA"/>
</dbReference>
<sequence>MVRGPPGRSLKKGKLHGPPDCRSLRCLPGLVISLKPARFQNKHVQLPRRTILAARPQAFAGRSLRAVSSAARVGGGRLMHIHEHVDSRAAGRACALLSQPQPQPAAVTRKARRRVAGWRRGPVTR</sequence>
<proteinExistence type="predicted"/>
<reference evidence="2" key="1">
    <citation type="submission" date="2023-04" db="EMBL/GenBank/DDBJ databases">
        <authorList>
            <consortium name="ELIXIR-Norway"/>
        </authorList>
    </citation>
    <scope>NUCLEOTIDE SEQUENCE [LARGE SCALE GENOMIC DNA]</scope>
</reference>
<gene>
    <name evidence="2" type="ORF">MRATA1EN1_LOCUS24184</name>
</gene>
<protein>
    <submittedName>
        <fullName evidence="2">Uncharacterized protein</fullName>
    </submittedName>
</protein>
<evidence type="ECO:0000256" key="1">
    <source>
        <dbReference type="SAM" id="MobiDB-lite"/>
    </source>
</evidence>
<name>A0ABN8ZMR7_RANTA</name>
<keyword evidence="3" id="KW-1185">Reference proteome</keyword>